<keyword evidence="5" id="KW-1185">Reference proteome</keyword>
<evidence type="ECO:0000256" key="3">
    <source>
        <dbReference type="SAM" id="MobiDB-lite"/>
    </source>
</evidence>
<reference evidence="4 5" key="1">
    <citation type="submission" date="2020-09" db="EMBL/GenBank/DDBJ databases">
        <title>De no assembly of potato wild relative species, Solanum commersonii.</title>
        <authorList>
            <person name="Cho K."/>
        </authorList>
    </citation>
    <scope>NUCLEOTIDE SEQUENCE [LARGE SCALE GENOMIC DNA]</scope>
    <source>
        <strain evidence="4">LZ3.2</strain>
        <tissue evidence="4">Leaf</tissue>
    </source>
</reference>
<name>A0A9J5YNT8_SOLCO</name>
<comment type="caution">
    <text evidence="4">The sequence shown here is derived from an EMBL/GenBank/DDBJ whole genome shotgun (WGS) entry which is preliminary data.</text>
</comment>
<dbReference type="GO" id="GO:0008168">
    <property type="term" value="F:methyltransferase activity"/>
    <property type="evidence" value="ECO:0007669"/>
    <property type="project" value="UniProtKB-KW"/>
</dbReference>
<evidence type="ECO:0000313" key="4">
    <source>
        <dbReference type="EMBL" id="KAG5600542.1"/>
    </source>
</evidence>
<dbReference type="Proteomes" id="UP000824120">
    <property type="component" value="Chromosome 6"/>
</dbReference>
<organism evidence="4 5">
    <name type="scientific">Solanum commersonii</name>
    <name type="common">Commerson's wild potato</name>
    <name type="synonym">Commerson's nightshade</name>
    <dbReference type="NCBI Taxonomy" id="4109"/>
    <lineage>
        <taxon>Eukaryota</taxon>
        <taxon>Viridiplantae</taxon>
        <taxon>Streptophyta</taxon>
        <taxon>Embryophyta</taxon>
        <taxon>Tracheophyta</taxon>
        <taxon>Spermatophyta</taxon>
        <taxon>Magnoliopsida</taxon>
        <taxon>eudicotyledons</taxon>
        <taxon>Gunneridae</taxon>
        <taxon>Pentapetalae</taxon>
        <taxon>asterids</taxon>
        <taxon>lamiids</taxon>
        <taxon>Solanales</taxon>
        <taxon>Solanaceae</taxon>
        <taxon>Solanoideae</taxon>
        <taxon>Solaneae</taxon>
        <taxon>Solanum</taxon>
    </lineage>
</organism>
<protein>
    <submittedName>
        <fullName evidence="4">Uncharacterized protein</fullName>
    </submittedName>
</protein>
<evidence type="ECO:0000256" key="2">
    <source>
        <dbReference type="ARBA" id="ARBA00023180"/>
    </source>
</evidence>
<dbReference type="InterPro" id="IPR004159">
    <property type="entry name" value="Put_SAM_MeTrfase"/>
</dbReference>
<keyword evidence="1" id="KW-0489">Methyltransferase</keyword>
<dbReference type="AlphaFoldDB" id="A0A9J5YNT8"/>
<dbReference type="EMBL" id="JACXVP010000006">
    <property type="protein sequence ID" value="KAG5600542.1"/>
    <property type="molecule type" value="Genomic_DNA"/>
</dbReference>
<evidence type="ECO:0000256" key="1">
    <source>
        <dbReference type="ARBA" id="ARBA00022603"/>
    </source>
</evidence>
<proteinExistence type="predicted"/>
<gene>
    <name evidence="4" type="ORF">H5410_031912</name>
</gene>
<feature type="region of interest" description="Disordered" evidence="3">
    <location>
        <begin position="25"/>
        <end position="46"/>
    </location>
</feature>
<dbReference type="GO" id="GO:0032259">
    <property type="term" value="P:methylation"/>
    <property type="evidence" value="ECO:0007669"/>
    <property type="project" value="UniProtKB-KW"/>
</dbReference>
<sequence>MKNNNDMGEAKKSLNDVENESKFIDDKLEGGAVGDERDLHDKLSEGRKYDRLNSNKVQELVAYVSFQSFKKPSEEVANEKEVVGGQLEKWPKRLHTIPPRISRGTVDGVTEKVFQKVSKLWKRRVSYYKSVNN</sequence>
<dbReference type="Pfam" id="PF03141">
    <property type="entry name" value="Methyltransf_29"/>
    <property type="match status" value="1"/>
</dbReference>
<keyword evidence="2" id="KW-0325">Glycoprotein</keyword>
<keyword evidence="1" id="KW-0808">Transferase</keyword>
<evidence type="ECO:0000313" key="5">
    <source>
        <dbReference type="Proteomes" id="UP000824120"/>
    </source>
</evidence>
<accession>A0A9J5YNT8</accession>